<dbReference type="InterPro" id="IPR052913">
    <property type="entry name" value="Glycopeptide_resist_protein"/>
</dbReference>
<organism evidence="3 4">
    <name type="scientific">Pelotomaculum thermopropionicum (strain DSM 13744 / JCM 10971 / SI)</name>
    <dbReference type="NCBI Taxonomy" id="370438"/>
    <lineage>
        <taxon>Bacteria</taxon>
        <taxon>Bacillati</taxon>
        <taxon>Bacillota</taxon>
        <taxon>Clostridia</taxon>
        <taxon>Eubacteriales</taxon>
        <taxon>Desulfotomaculaceae</taxon>
        <taxon>Pelotomaculum</taxon>
    </lineage>
</organism>
<dbReference type="Proteomes" id="UP000006556">
    <property type="component" value="Chromosome"/>
</dbReference>
<dbReference type="Pfam" id="PF12229">
    <property type="entry name" value="PG_binding_4"/>
    <property type="match status" value="1"/>
</dbReference>
<dbReference type="EMBL" id="AP009389">
    <property type="protein sequence ID" value="BAF58940.1"/>
    <property type="molecule type" value="Genomic_DNA"/>
</dbReference>
<evidence type="ECO:0000256" key="1">
    <source>
        <dbReference type="ARBA" id="ARBA00022729"/>
    </source>
</evidence>
<dbReference type="InterPro" id="IPR022029">
    <property type="entry name" value="YoaR-like_PG-bd"/>
</dbReference>
<sequence length="455" mass="49097">MPPSKKVLILLLFLVLQSGAGIIGAAVALDSKYTDVIQQGVTVKGIQLGGLSRAEALLKLQNALPPLPDQNLTISNEERISFINLHELDGSYDYLSSVNEALSYGKTGGALNRLISVLRLKAAPVDLKVSINFSEGKLSEKIKSIQTEWDTPPGDAEIKLVNGSAAIIPEKKGYRLDFEKTLERARQALARGDLAIAAAGQVLEPAVTAADLEEIRILLSEYVTFYDPGDQNRAHNIAVASAAINATLLKPGEIFSLNQKLGPRLAETGYLKAPVYIGGRLAQDIGGGVCQVATTLYNAVLLADLAVVERHPHPKPVAYVPIGLDATIAGDYYDLKFMNNLSSPVYLSSTAEGGKLTVRIFGAVKKEGCSVRITSESTAIDPDIVTYHDDTLPEGETRIKHLGKAGYKAWVYRELIVDNQVVSKTLISSDYYESEDRVIVTGKKAKENPPGDEDK</sequence>
<keyword evidence="1" id="KW-0732">Signal</keyword>
<dbReference type="KEGG" id="pth:PTH_0759"/>
<feature type="domain" description="G5" evidence="2">
    <location>
        <begin position="366"/>
        <end position="445"/>
    </location>
</feature>
<evidence type="ECO:0000313" key="4">
    <source>
        <dbReference type="Proteomes" id="UP000006556"/>
    </source>
</evidence>
<keyword evidence="4" id="KW-1185">Reference proteome</keyword>
<evidence type="ECO:0000313" key="3">
    <source>
        <dbReference type="EMBL" id="BAF58940.1"/>
    </source>
</evidence>
<dbReference type="PROSITE" id="PS51109">
    <property type="entry name" value="G5"/>
    <property type="match status" value="1"/>
</dbReference>
<dbReference type="Pfam" id="PF07501">
    <property type="entry name" value="G5"/>
    <property type="match status" value="1"/>
</dbReference>
<dbReference type="PANTHER" id="PTHR35788">
    <property type="entry name" value="EXPORTED PROTEIN-RELATED"/>
    <property type="match status" value="1"/>
</dbReference>
<accession>A5D499</accession>
<dbReference type="eggNOG" id="COG2720">
    <property type="taxonomic scope" value="Bacteria"/>
</dbReference>
<dbReference type="InterPro" id="IPR007391">
    <property type="entry name" value="Vancomycin_resist_VanW"/>
</dbReference>
<dbReference type="Pfam" id="PF04294">
    <property type="entry name" value="VanW"/>
    <property type="match status" value="1"/>
</dbReference>
<dbReference type="SMART" id="SM01208">
    <property type="entry name" value="G5"/>
    <property type="match status" value="1"/>
</dbReference>
<protein>
    <submittedName>
        <fullName evidence="3">Uncharacterized vancomycin resistance protein</fullName>
    </submittedName>
</protein>
<dbReference type="PANTHER" id="PTHR35788:SF1">
    <property type="entry name" value="EXPORTED PROTEIN"/>
    <property type="match status" value="1"/>
</dbReference>
<reference evidence="4" key="1">
    <citation type="journal article" date="2008" name="Genome Res.">
        <title>The genome of Pelotomaculum thermopropionicum reveals niche-associated evolution in anaerobic microbiota.</title>
        <authorList>
            <person name="Kosaka T."/>
            <person name="Kato S."/>
            <person name="Shimoyama T."/>
            <person name="Ishii S."/>
            <person name="Abe T."/>
            <person name="Watanabe K."/>
        </authorList>
    </citation>
    <scope>NUCLEOTIDE SEQUENCE [LARGE SCALE GENOMIC DNA]</scope>
    <source>
        <strain evidence="4">DSM 13744 / JCM 10971 / SI</strain>
    </source>
</reference>
<dbReference type="HOGENOM" id="CLU_011572_2_1_9"/>
<dbReference type="AlphaFoldDB" id="A5D499"/>
<gene>
    <name evidence="3" type="ordered locus">PTH_0759</name>
</gene>
<dbReference type="STRING" id="370438.PTH_0759"/>
<dbReference type="InterPro" id="IPR011098">
    <property type="entry name" value="G5_dom"/>
</dbReference>
<evidence type="ECO:0000259" key="2">
    <source>
        <dbReference type="PROSITE" id="PS51109"/>
    </source>
</evidence>
<proteinExistence type="predicted"/>
<name>A5D499_PELTS</name>
<dbReference type="Gene3D" id="2.20.230.10">
    <property type="entry name" value="Resuscitation-promoting factor rpfb"/>
    <property type="match status" value="1"/>
</dbReference>